<dbReference type="AlphaFoldDB" id="A0ABD3CXP3"/>
<dbReference type="EMBL" id="JAVIJP010000029">
    <property type="protein sequence ID" value="KAL3633581.1"/>
    <property type="molecule type" value="Genomic_DNA"/>
</dbReference>
<evidence type="ECO:0000259" key="14">
    <source>
        <dbReference type="PROSITE" id="PS51184"/>
    </source>
</evidence>
<name>A0ABD3CXP3_9LAMI</name>
<feature type="region of interest" description="Disordered" evidence="12">
    <location>
        <begin position="1"/>
        <end position="138"/>
    </location>
</feature>
<dbReference type="Pfam" id="PF02373">
    <property type="entry name" value="JmjC"/>
    <property type="match status" value="1"/>
</dbReference>
<comment type="caution">
    <text evidence="15">The sequence shown here is derived from an EMBL/GenBank/DDBJ whole genome shotgun (WGS) entry which is preliminary data.</text>
</comment>
<evidence type="ECO:0000256" key="4">
    <source>
        <dbReference type="ARBA" id="ARBA00022723"/>
    </source>
</evidence>
<dbReference type="InterPro" id="IPR045109">
    <property type="entry name" value="LSDs-like"/>
</dbReference>
<feature type="compositionally biased region" description="Polar residues" evidence="12">
    <location>
        <begin position="537"/>
        <end position="550"/>
    </location>
</feature>
<dbReference type="FunFam" id="2.60.120.650:FF:000026">
    <property type="entry name" value="Transcription factor jumonji domain-containing protein"/>
    <property type="match status" value="1"/>
</dbReference>
<protein>
    <submittedName>
        <fullName evidence="15">Uncharacterized protein</fullName>
    </submittedName>
</protein>
<keyword evidence="8" id="KW-0408">Iron</keyword>
<evidence type="ECO:0000256" key="2">
    <source>
        <dbReference type="ARBA" id="ARBA00004123"/>
    </source>
</evidence>
<dbReference type="GO" id="GO:0008270">
    <property type="term" value="F:zinc ion binding"/>
    <property type="evidence" value="ECO:0007669"/>
    <property type="project" value="UniProtKB-KW"/>
</dbReference>
<gene>
    <name evidence="15" type="ORF">CASFOL_022343</name>
</gene>
<evidence type="ECO:0000256" key="12">
    <source>
        <dbReference type="SAM" id="MobiDB-lite"/>
    </source>
</evidence>
<sequence>MAMKSEEPSPLDGDRFQGNDGEKGLKTDGEPFYSKHIIRGKSSSSSAHATRVTKKRSTVRGGDGVRSNKKSECSNEGEEGDVSNEGDDAVTMKFGAGQKVQEKATSSTKRTKKEGNDGACNPERLTYKRAKRPAKSVDNGSVSLLEKIEGLKTQEENTLEVKGTEKSDKRRDVMDKKRPGLVGRKDKLYLLNKGGSKKHNNGDDLDEGNDVVKMKRGVQDERNGPELKSKDIKSQGKKMQVKKEEKGSDEDELVNKRINNNGIKSGKNGNKGKGKKSKAEGMPKMERDENAEAEPDDSSQDKTHNLRKRKSREMTAGREVTAGRGRVSKYISDDPNDPFQMCHQCMKSDRKVVRCRKCPKRRYCFECISTWYPELSNEDIAKACPCCRKKCNCKACLSGANLPKSKYSGNPENEREKIQSLKYLIRFLLPVVDQFSQEQMLEKATEAKIPGSSDVKIEKIECSREERMYCDNCKTSIVDFHRSCPKCSYDLCLSCCREIREGCLRVYGMTAGFPYTDRGENYLHGLKPYKGSDKKLISSSRNQSNSTNEQAPLPPWKLMESGEIPCGCGRGKLELKCILGESWVSELKEKAEKLVVACKPVEASRSSTQCPCLEFNEGIHVKDGQLRKGSYRSSSGDNYLFCPLASDIKPAELEHFQSHWIMGEPIVVRDVLKLTSGLSWDPMVMWRAVRKVLITKGTSDLMVTAVDCLDSCEVDINIHQFFKGYTEGRSHNTTSWPEMLKLKDWPPSTLFGNRLPRHNAEFINALPYKEYTDPRSGILNLAAKLPDDMLKPDLGPKTYIAYGYPQELGRGDSVTKLHCDVSDAVNVLMHTADVCETKYDHTKINKLKERQAEQDQEELFCKVNADDKGTRIDLQKRPSHPIQKGKNSKKIKIEGEDKIDGGAVWDIFRRQDVPKLVEYLKKHHKEFRHIYGCPVEQVVHPIHDQSFYLTSYHKAKLKEEFGVEPWTFVQKLGEAVFIPAGCPHQVRNLKSCIKVALDFVSPENLGECVRLTEEFRMLPQDHRAKEDKLEVMKMAVHALDNAVTLLSGLTIKQEAKKLK</sequence>
<dbReference type="GO" id="GO:0005634">
    <property type="term" value="C:nucleus"/>
    <property type="evidence" value="ECO:0007669"/>
    <property type="project" value="UniProtKB-SubCell"/>
</dbReference>
<evidence type="ECO:0000256" key="7">
    <source>
        <dbReference type="ARBA" id="ARBA00023002"/>
    </source>
</evidence>
<dbReference type="PANTHER" id="PTHR12549">
    <property type="entry name" value="JMJC DOMAIN-CONTAINING HISTONE DEMETHYLATION PROTEIN"/>
    <property type="match status" value="1"/>
</dbReference>
<dbReference type="GO" id="GO:0016491">
    <property type="term" value="F:oxidoreductase activity"/>
    <property type="evidence" value="ECO:0007669"/>
    <property type="project" value="UniProtKB-KW"/>
</dbReference>
<feature type="domain" description="JmjC" evidence="14">
    <location>
        <begin position="774"/>
        <end position="1016"/>
    </location>
</feature>
<dbReference type="Gene3D" id="2.60.120.650">
    <property type="entry name" value="Cupin"/>
    <property type="match status" value="1"/>
</dbReference>
<feature type="compositionally biased region" description="Basic and acidic residues" evidence="12">
    <location>
        <begin position="277"/>
        <end position="290"/>
    </location>
</feature>
<evidence type="ECO:0000256" key="5">
    <source>
        <dbReference type="ARBA" id="ARBA00022771"/>
    </source>
</evidence>
<feature type="compositionally biased region" description="Low complexity" evidence="12">
    <location>
        <begin position="256"/>
        <end position="268"/>
    </location>
</feature>
<keyword evidence="5 11" id="KW-0863">Zinc-finger</keyword>
<accession>A0ABD3CXP3</accession>
<proteinExistence type="inferred from homology"/>
<feature type="compositionally biased region" description="Basic and acidic residues" evidence="12">
    <location>
        <begin position="210"/>
        <end position="234"/>
    </location>
</feature>
<dbReference type="PROSITE" id="PS50089">
    <property type="entry name" value="ZF_RING_2"/>
    <property type="match status" value="1"/>
</dbReference>
<evidence type="ECO:0000256" key="8">
    <source>
        <dbReference type="ARBA" id="ARBA00023004"/>
    </source>
</evidence>
<organism evidence="15 16">
    <name type="scientific">Castilleja foliolosa</name>
    <dbReference type="NCBI Taxonomy" id="1961234"/>
    <lineage>
        <taxon>Eukaryota</taxon>
        <taxon>Viridiplantae</taxon>
        <taxon>Streptophyta</taxon>
        <taxon>Embryophyta</taxon>
        <taxon>Tracheophyta</taxon>
        <taxon>Spermatophyta</taxon>
        <taxon>Magnoliopsida</taxon>
        <taxon>eudicotyledons</taxon>
        <taxon>Gunneridae</taxon>
        <taxon>Pentapetalae</taxon>
        <taxon>asterids</taxon>
        <taxon>lamiids</taxon>
        <taxon>Lamiales</taxon>
        <taxon>Orobanchaceae</taxon>
        <taxon>Pedicularideae</taxon>
        <taxon>Castillejinae</taxon>
        <taxon>Castilleja</taxon>
    </lineage>
</organism>
<comment type="function">
    <text evidence="10">May function as histone H3 lysine demethylase and be involved in regulation of gene expression.</text>
</comment>
<comment type="subcellular location">
    <subcellularLocation>
        <location evidence="2">Nucleus</location>
    </subcellularLocation>
</comment>
<reference evidence="16" key="1">
    <citation type="journal article" date="2024" name="IScience">
        <title>Strigolactones Initiate the Formation of Haustorium-like Structures in Castilleja.</title>
        <authorList>
            <person name="Buerger M."/>
            <person name="Peterson D."/>
            <person name="Chory J."/>
        </authorList>
    </citation>
    <scope>NUCLEOTIDE SEQUENCE [LARGE SCALE GENOMIC DNA]</scope>
</reference>
<evidence type="ECO:0000256" key="1">
    <source>
        <dbReference type="ARBA" id="ARBA00001954"/>
    </source>
</evidence>
<dbReference type="SMART" id="SM00558">
    <property type="entry name" value="JmjC"/>
    <property type="match status" value="1"/>
</dbReference>
<dbReference type="InterPro" id="IPR003347">
    <property type="entry name" value="JmjC_dom"/>
</dbReference>
<keyword evidence="7" id="KW-0560">Oxidoreductase</keyword>
<keyword evidence="16" id="KW-1185">Reference proteome</keyword>
<feature type="compositionally biased region" description="Basic and acidic residues" evidence="12">
    <location>
        <begin position="1"/>
        <end position="29"/>
    </location>
</feature>
<evidence type="ECO:0000256" key="6">
    <source>
        <dbReference type="ARBA" id="ARBA00022833"/>
    </source>
</evidence>
<comment type="cofactor">
    <cofactor evidence="1">
        <name>Fe(2+)</name>
        <dbReference type="ChEBI" id="CHEBI:29033"/>
    </cofactor>
</comment>
<evidence type="ECO:0000256" key="11">
    <source>
        <dbReference type="PROSITE-ProRule" id="PRU00175"/>
    </source>
</evidence>
<keyword evidence="6" id="KW-0862">Zinc</keyword>
<evidence type="ECO:0000259" key="13">
    <source>
        <dbReference type="PROSITE" id="PS50089"/>
    </source>
</evidence>
<evidence type="ECO:0000313" key="16">
    <source>
        <dbReference type="Proteomes" id="UP001632038"/>
    </source>
</evidence>
<dbReference type="Proteomes" id="UP001632038">
    <property type="component" value="Unassembled WGS sequence"/>
</dbReference>
<feature type="domain" description="RING-type" evidence="13">
    <location>
        <begin position="342"/>
        <end position="388"/>
    </location>
</feature>
<feature type="compositionally biased region" description="Basic and acidic residues" evidence="12">
    <location>
        <begin position="162"/>
        <end position="188"/>
    </location>
</feature>
<feature type="region of interest" description="Disordered" evidence="12">
    <location>
        <begin position="154"/>
        <end position="330"/>
    </location>
</feature>
<dbReference type="InterPro" id="IPR001841">
    <property type="entry name" value="Znf_RING"/>
</dbReference>
<dbReference type="SUPFAM" id="SSF51197">
    <property type="entry name" value="Clavaminate synthase-like"/>
    <property type="match status" value="1"/>
</dbReference>
<evidence type="ECO:0000256" key="3">
    <source>
        <dbReference type="ARBA" id="ARBA00006801"/>
    </source>
</evidence>
<dbReference type="PANTHER" id="PTHR12549:SF36">
    <property type="entry name" value="LYSINE-SPECIFIC DEMETHYLASE JMJ25-LIKE"/>
    <property type="match status" value="1"/>
</dbReference>
<feature type="region of interest" description="Disordered" evidence="12">
    <location>
        <begin position="535"/>
        <end position="554"/>
    </location>
</feature>
<keyword evidence="9" id="KW-0539">Nucleus</keyword>
<comment type="similarity">
    <text evidence="3">Belongs to the JARID1 histone demethylase family.</text>
</comment>
<evidence type="ECO:0000256" key="10">
    <source>
        <dbReference type="ARBA" id="ARBA00060112"/>
    </source>
</evidence>
<keyword evidence="4" id="KW-0479">Metal-binding</keyword>
<evidence type="ECO:0000313" key="15">
    <source>
        <dbReference type="EMBL" id="KAL3633581.1"/>
    </source>
</evidence>
<evidence type="ECO:0000256" key="9">
    <source>
        <dbReference type="ARBA" id="ARBA00023242"/>
    </source>
</evidence>
<dbReference type="PROSITE" id="PS51184">
    <property type="entry name" value="JMJC"/>
    <property type="match status" value="1"/>
</dbReference>
<feature type="compositionally biased region" description="Acidic residues" evidence="12">
    <location>
        <begin position="75"/>
        <end position="88"/>
    </location>
</feature>